<evidence type="ECO:0000256" key="1">
    <source>
        <dbReference type="ARBA" id="ARBA00004138"/>
    </source>
</evidence>
<keyword evidence="8" id="KW-1185">Reference proteome</keyword>
<evidence type="ECO:0000256" key="4">
    <source>
        <dbReference type="PROSITE-ProRule" id="PRU00221"/>
    </source>
</evidence>
<organism evidence="7 8">
    <name type="scientific">Lutzomyia longipalpis</name>
    <name type="common">Sand fly</name>
    <dbReference type="NCBI Taxonomy" id="7200"/>
    <lineage>
        <taxon>Eukaryota</taxon>
        <taxon>Metazoa</taxon>
        <taxon>Ecdysozoa</taxon>
        <taxon>Arthropoda</taxon>
        <taxon>Hexapoda</taxon>
        <taxon>Insecta</taxon>
        <taxon>Pterygota</taxon>
        <taxon>Neoptera</taxon>
        <taxon>Endopterygota</taxon>
        <taxon>Diptera</taxon>
        <taxon>Nematocera</taxon>
        <taxon>Psychodoidea</taxon>
        <taxon>Psychodidae</taxon>
        <taxon>Lutzomyia</taxon>
        <taxon>Lutzomyia</taxon>
    </lineage>
</organism>
<reference evidence="7" key="1">
    <citation type="submission" date="2020-05" db="UniProtKB">
        <authorList>
            <consortium name="EnsemblMetazoa"/>
        </authorList>
    </citation>
    <scope>IDENTIFICATION</scope>
    <source>
        <strain evidence="7">Jacobina</strain>
    </source>
</reference>
<dbReference type="EMBL" id="AJWK01012417">
    <property type="status" value="NOT_ANNOTATED_CDS"/>
    <property type="molecule type" value="Genomic_DNA"/>
</dbReference>
<dbReference type="PANTHER" id="PTHR24098:SF0">
    <property type="entry name" value="OUTER SEGMENT 5"/>
    <property type="match status" value="1"/>
</dbReference>
<dbReference type="Gene3D" id="1.25.40.470">
    <property type="match status" value="1"/>
</dbReference>
<feature type="repeat" description="WD" evidence="4">
    <location>
        <begin position="250"/>
        <end position="291"/>
    </location>
</feature>
<accession>A0A1B0CHJ1</accession>
<feature type="domain" description="IFT80 second beta-propeller" evidence="5">
    <location>
        <begin position="368"/>
        <end position="657"/>
    </location>
</feature>
<dbReference type="Pfam" id="PF00400">
    <property type="entry name" value="WD40"/>
    <property type="match status" value="2"/>
</dbReference>
<dbReference type="VEuPathDB" id="VectorBase:LLOJ003903"/>
<dbReference type="GO" id="GO:0030992">
    <property type="term" value="C:intraciliary transport particle B"/>
    <property type="evidence" value="ECO:0007669"/>
    <property type="project" value="TreeGrafter"/>
</dbReference>
<dbReference type="Proteomes" id="UP000092461">
    <property type="component" value="Unassembled WGS sequence"/>
</dbReference>
<keyword evidence="2" id="KW-0969">Cilium</keyword>
<dbReference type="InterPro" id="IPR015943">
    <property type="entry name" value="WD40/YVTN_repeat-like_dom_sf"/>
</dbReference>
<keyword evidence="3" id="KW-0966">Cell projection</keyword>
<keyword evidence="4" id="KW-0853">WD repeat</keyword>
<dbReference type="SUPFAM" id="SSF50978">
    <property type="entry name" value="WD40 repeat-like"/>
    <property type="match status" value="1"/>
</dbReference>
<dbReference type="PROSITE" id="PS50294">
    <property type="entry name" value="WD_REPEATS_REGION"/>
    <property type="match status" value="2"/>
</dbReference>
<dbReference type="EMBL" id="AJWK01012415">
    <property type="status" value="NOT_ANNOTATED_CDS"/>
    <property type="molecule type" value="Genomic_DNA"/>
</dbReference>
<dbReference type="PROSITE" id="PS50082">
    <property type="entry name" value="WD_REPEATS_2"/>
    <property type="match status" value="2"/>
</dbReference>
<dbReference type="PANTHER" id="PTHR24098">
    <property type="entry name" value="OUTER SEGMENT 5"/>
    <property type="match status" value="1"/>
</dbReference>
<dbReference type="VEuPathDB" id="VectorBase:LLONM1_011617"/>
<dbReference type="Pfam" id="PF23335">
    <property type="entry name" value="Beta-prop_IFT80_2nd"/>
    <property type="match status" value="1"/>
</dbReference>
<evidence type="ECO:0000256" key="3">
    <source>
        <dbReference type="ARBA" id="ARBA00023273"/>
    </source>
</evidence>
<dbReference type="Pfam" id="PF23387">
    <property type="entry name" value="TPR_IFT80_172"/>
    <property type="match status" value="1"/>
</dbReference>
<dbReference type="SMART" id="SM00320">
    <property type="entry name" value="WD40"/>
    <property type="match status" value="5"/>
</dbReference>
<proteinExistence type="predicted"/>
<evidence type="ECO:0000259" key="6">
    <source>
        <dbReference type="Pfam" id="PF23387"/>
    </source>
</evidence>
<sequence>MCPTSIGQELKRSTPAQLIGICLKWTANTRESVQVASLPEDFHPTDLHLLVLKANVGGHGGKIMKFKTNFSKESVQKLGNVPYVHWSGAEEIYSCSTDRNLLKWTANTRESVQVASLPEDFHPTDLHLLVLKANVGGHGGKSADSLLIASNDGRFIIINKNARLERTISAHTGAITVARWSPDGSALLTAGEDGIVKIWSRTGMLRSTVIQNEGPIRCARWSPNSSAITYTQGSLMAIKPLVANSKVSKWKAHDGLVLCVAWANHSNLLVSGGEDCRYKVWDVQGSNLYTSFPDENPITSIDISPEGDLLAIGGFNMLKLCHYSGWSYSTCRFPQNVGSLYGLNWSPDGTQIVAGCGNGALLFGHIIDRQLMSRNLKATAVGRRTIILQDILTKTSDTLEFSDRVIRMALGYGHLLVTTPNQLHIFNENYINTPVIVDGRTDVHILSLGVKNFVAVDVSAIYIYTYTGRLHLTPKFPGSSTQMPNLTEKCISLGANVLAVRDFADQTVIYIFDLLPGATRQDEASVIRSKSPITEISVCRSGGMDNQYLVFIDTHRDLYIASLRSGAENFPIHKIGTQVLSVMWGSDANILVGLHDACYTIWYCPGEACTDPTLIGLTTLTYDSTEFGKSVTLESFEGCQIGLKSSGALFTISVKIYCNLLHKFVQDSLWSQAIKVCRLGQTPVLWATLAAMATKKNQLRISEEAYARALQIDKIHYLQHIENLPASSAEQMAEHSILNGRQTEAEICLLHNKKIDEAIALCIRMHNWSRALEIAEKHQTNLDFVLKERQKYLKALNKSEMDPKFLSIK</sequence>
<dbReference type="AlphaFoldDB" id="A0A1B0CHJ1"/>
<feature type="domain" description="IFT80/172/WDR35 TPR" evidence="6">
    <location>
        <begin position="685"/>
        <end position="808"/>
    </location>
</feature>
<dbReference type="GO" id="GO:0005929">
    <property type="term" value="C:cilium"/>
    <property type="evidence" value="ECO:0007669"/>
    <property type="project" value="UniProtKB-SubCell"/>
</dbReference>
<evidence type="ECO:0000313" key="7">
    <source>
        <dbReference type="EnsemblMetazoa" id="LLOJ003903-PA"/>
    </source>
</evidence>
<dbReference type="InterPro" id="IPR056157">
    <property type="entry name" value="TPR_IFT80_172_dom"/>
</dbReference>
<dbReference type="InterPro" id="IPR001680">
    <property type="entry name" value="WD40_rpt"/>
</dbReference>
<evidence type="ECO:0000313" key="8">
    <source>
        <dbReference type="Proteomes" id="UP000092461"/>
    </source>
</evidence>
<feature type="repeat" description="WD" evidence="4">
    <location>
        <begin position="168"/>
        <end position="200"/>
    </location>
</feature>
<evidence type="ECO:0000259" key="5">
    <source>
        <dbReference type="Pfam" id="PF23335"/>
    </source>
</evidence>
<name>A0A1B0CHJ1_LUTLO</name>
<comment type="subcellular location">
    <subcellularLocation>
        <location evidence="1">Cell projection</location>
        <location evidence="1">Cilium</location>
    </subcellularLocation>
</comment>
<dbReference type="InterPro" id="IPR056456">
    <property type="entry name" value="Beta-prop_IFT80_2nd"/>
</dbReference>
<dbReference type="EnsemblMetazoa" id="LLOJ003903-RA">
    <property type="protein sequence ID" value="LLOJ003903-PA"/>
    <property type="gene ID" value="LLOJ003903"/>
</dbReference>
<evidence type="ECO:0000256" key="2">
    <source>
        <dbReference type="ARBA" id="ARBA00023069"/>
    </source>
</evidence>
<dbReference type="EMBL" id="AJWK01012416">
    <property type="status" value="NOT_ANNOTATED_CDS"/>
    <property type="molecule type" value="Genomic_DNA"/>
</dbReference>
<dbReference type="GO" id="GO:0060271">
    <property type="term" value="P:cilium assembly"/>
    <property type="evidence" value="ECO:0007669"/>
    <property type="project" value="TreeGrafter"/>
</dbReference>
<dbReference type="InterPro" id="IPR036322">
    <property type="entry name" value="WD40_repeat_dom_sf"/>
</dbReference>
<dbReference type="FunFam" id="2.130.10.10:FF:000463">
    <property type="entry name" value="intraflagellar transport protein 80 homolog"/>
    <property type="match status" value="1"/>
</dbReference>
<protein>
    <submittedName>
        <fullName evidence="7">Uncharacterized protein</fullName>
    </submittedName>
</protein>
<dbReference type="Gene3D" id="2.130.10.10">
    <property type="entry name" value="YVTN repeat-like/Quinoprotein amine dehydrogenase"/>
    <property type="match status" value="2"/>
</dbReference>